<keyword evidence="3" id="KW-1185">Reference proteome</keyword>
<dbReference type="AlphaFoldDB" id="U2TVX9"/>
<name>U2TVX9_9ACTN</name>
<organism evidence="2 3">
    <name type="scientific">Olsenella profusa F0195</name>
    <dbReference type="NCBI Taxonomy" id="1125712"/>
    <lineage>
        <taxon>Bacteria</taxon>
        <taxon>Bacillati</taxon>
        <taxon>Actinomycetota</taxon>
        <taxon>Coriobacteriia</taxon>
        <taxon>Coriobacteriales</taxon>
        <taxon>Atopobiaceae</taxon>
        <taxon>Olsenella</taxon>
    </lineage>
</organism>
<keyword evidence="1" id="KW-0472">Membrane</keyword>
<dbReference type="RefSeq" id="WP_021725224.1">
    <property type="nucleotide sequence ID" value="NZ_AWEZ01000016.1"/>
</dbReference>
<keyword evidence="1" id="KW-1133">Transmembrane helix</keyword>
<comment type="caution">
    <text evidence="2">The sequence shown here is derived from an EMBL/GenBank/DDBJ whole genome shotgun (WGS) entry which is preliminary data.</text>
</comment>
<dbReference type="Proteomes" id="UP000016638">
    <property type="component" value="Unassembled WGS sequence"/>
</dbReference>
<feature type="transmembrane region" description="Helical" evidence="1">
    <location>
        <begin position="162"/>
        <end position="184"/>
    </location>
</feature>
<dbReference type="eggNOG" id="ENOG5033GBP">
    <property type="taxonomic scope" value="Bacteria"/>
</dbReference>
<evidence type="ECO:0000313" key="2">
    <source>
        <dbReference type="EMBL" id="ERL10208.1"/>
    </source>
</evidence>
<feature type="transmembrane region" description="Helical" evidence="1">
    <location>
        <begin position="223"/>
        <end position="244"/>
    </location>
</feature>
<feature type="transmembrane region" description="Helical" evidence="1">
    <location>
        <begin position="65"/>
        <end position="84"/>
    </location>
</feature>
<feature type="transmembrane region" description="Helical" evidence="1">
    <location>
        <begin position="90"/>
        <end position="110"/>
    </location>
</feature>
<keyword evidence="1" id="KW-0812">Transmembrane</keyword>
<dbReference type="PATRIC" id="fig|1125712.3.peg.392"/>
<gene>
    <name evidence="2" type="ORF">HMPREF1316_2160</name>
</gene>
<feature type="transmembrane region" description="Helical" evidence="1">
    <location>
        <begin position="191"/>
        <end position="217"/>
    </location>
</feature>
<proteinExistence type="predicted"/>
<feature type="transmembrane region" description="Helical" evidence="1">
    <location>
        <begin position="131"/>
        <end position="156"/>
    </location>
</feature>
<evidence type="ECO:0000313" key="3">
    <source>
        <dbReference type="Proteomes" id="UP000016638"/>
    </source>
</evidence>
<protein>
    <submittedName>
        <fullName evidence="2">Putative membrane protein</fullName>
    </submittedName>
</protein>
<accession>U2TVX9</accession>
<evidence type="ECO:0000256" key="1">
    <source>
        <dbReference type="SAM" id="Phobius"/>
    </source>
</evidence>
<reference evidence="2 3" key="1">
    <citation type="submission" date="2013-08" db="EMBL/GenBank/DDBJ databases">
        <authorList>
            <person name="Durkin A.S."/>
            <person name="Haft D.R."/>
            <person name="McCorrison J."/>
            <person name="Torralba M."/>
            <person name="Gillis M."/>
            <person name="Haft D.H."/>
            <person name="Methe B."/>
            <person name="Sutton G."/>
            <person name="Nelson K.E."/>
        </authorList>
    </citation>
    <scope>NUCLEOTIDE SEQUENCE [LARGE SCALE GENOMIC DNA]</scope>
    <source>
        <strain evidence="2 3">F0195</strain>
    </source>
</reference>
<dbReference type="OrthoDB" id="3174244at2"/>
<dbReference type="EMBL" id="AWEZ01000016">
    <property type="protein sequence ID" value="ERL10208.1"/>
    <property type="molecule type" value="Genomic_DNA"/>
</dbReference>
<sequence>MRHTRDLESLVRRAYHSERLPAGNEGREAVVGAMMREARSCRRADRLDALASFVGAQVRFVGWRAWAAQTVVVVLMAAVCTSGAGGRTVAAATSLLAATSAAIGLPWLLASRAQGMAELERSCPFGAGSVALARLLVLGMASALSLTGILVVAPALAGTDLVITAVRAAAPYLLSCAGALALGMRSSRTDAALAGVAWVTLVAAASCAVYAAVPAAYDAASMWVWGVASGIGAAWSLAEAISWVRACAYGMAPLPNRTGTPAL</sequence>
<dbReference type="STRING" id="1125712.HMPREF1316_2160"/>